<dbReference type="CDD" id="cd03057">
    <property type="entry name" value="GST_N_Beta"/>
    <property type="match status" value="1"/>
</dbReference>
<feature type="domain" description="GST N-terminal" evidence="1">
    <location>
        <begin position="1"/>
        <end position="81"/>
    </location>
</feature>
<dbReference type="InterPro" id="IPR004045">
    <property type="entry name" value="Glutathione_S-Trfase_N"/>
</dbReference>
<dbReference type="OrthoDB" id="8772754at2"/>
<dbReference type="SFLD" id="SFLDS00019">
    <property type="entry name" value="Glutathione_Transferase_(cytos"/>
    <property type="match status" value="1"/>
</dbReference>
<dbReference type="GO" id="GO:0016740">
    <property type="term" value="F:transferase activity"/>
    <property type="evidence" value="ECO:0007669"/>
    <property type="project" value="UniProtKB-KW"/>
</dbReference>
<evidence type="ECO:0000313" key="3">
    <source>
        <dbReference type="EMBL" id="RDI25260.1"/>
    </source>
</evidence>
<dbReference type="Gene3D" id="1.20.1050.10">
    <property type="match status" value="1"/>
</dbReference>
<dbReference type="InterPro" id="IPR010987">
    <property type="entry name" value="Glutathione-S-Trfase_C-like"/>
</dbReference>
<gene>
    <name evidence="3" type="ORF">DFR41_104320</name>
</gene>
<dbReference type="STRING" id="433924.NS331_15900"/>
<dbReference type="SUPFAM" id="SSF47616">
    <property type="entry name" value="GST C-terminal domain-like"/>
    <property type="match status" value="1"/>
</dbReference>
<protein>
    <submittedName>
        <fullName evidence="3">Glutathione S-transferase</fullName>
    </submittedName>
</protein>
<dbReference type="Pfam" id="PF00043">
    <property type="entry name" value="GST_C"/>
    <property type="match status" value="1"/>
</dbReference>
<dbReference type="AlphaFoldDB" id="A0A370FGB4"/>
<evidence type="ECO:0000313" key="4">
    <source>
        <dbReference type="Proteomes" id="UP000255265"/>
    </source>
</evidence>
<evidence type="ECO:0000259" key="2">
    <source>
        <dbReference type="PROSITE" id="PS50405"/>
    </source>
</evidence>
<keyword evidence="3" id="KW-0808">Transferase</keyword>
<dbReference type="SFLD" id="SFLDG00358">
    <property type="entry name" value="Main_(cytGST)"/>
    <property type="match status" value="1"/>
</dbReference>
<dbReference type="PANTHER" id="PTHR44051:SF8">
    <property type="entry name" value="GLUTATHIONE S-TRANSFERASE GSTA"/>
    <property type="match status" value="1"/>
</dbReference>
<organism evidence="3 4">
    <name type="scientific">Pseudacidovorax intermedius</name>
    <dbReference type="NCBI Taxonomy" id="433924"/>
    <lineage>
        <taxon>Bacteria</taxon>
        <taxon>Pseudomonadati</taxon>
        <taxon>Pseudomonadota</taxon>
        <taxon>Betaproteobacteria</taxon>
        <taxon>Burkholderiales</taxon>
        <taxon>Comamonadaceae</taxon>
        <taxon>Pseudacidovorax</taxon>
    </lineage>
</organism>
<dbReference type="NCBIfam" id="NF007831">
    <property type="entry name" value="PRK10542.1"/>
    <property type="match status" value="1"/>
</dbReference>
<dbReference type="InterPro" id="IPR040079">
    <property type="entry name" value="Glutathione_S-Trfase"/>
</dbReference>
<dbReference type="SUPFAM" id="SSF52833">
    <property type="entry name" value="Thioredoxin-like"/>
    <property type="match status" value="1"/>
</dbReference>
<feature type="domain" description="GST C-terminal" evidence="2">
    <location>
        <begin position="86"/>
        <end position="210"/>
    </location>
</feature>
<dbReference type="PANTHER" id="PTHR44051">
    <property type="entry name" value="GLUTATHIONE S-TRANSFERASE-RELATED"/>
    <property type="match status" value="1"/>
</dbReference>
<dbReference type="PROSITE" id="PS50404">
    <property type="entry name" value="GST_NTER"/>
    <property type="match status" value="1"/>
</dbReference>
<comment type="caution">
    <text evidence="3">The sequence shown here is derived from an EMBL/GenBank/DDBJ whole genome shotgun (WGS) entry which is preliminary data.</text>
</comment>
<dbReference type="PROSITE" id="PS50405">
    <property type="entry name" value="GST_CTER"/>
    <property type="match status" value="1"/>
</dbReference>
<accession>A0A370FGB4</accession>
<reference evidence="3 4" key="1">
    <citation type="submission" date="2018-07" db="EMBL/GenBank/DDBJ databases">
        <title>Genomic Encyclopedia of Type Strains, Phase IV (KMG-IV): sequencing the most valuable type-strain genomes for metagenomic binning, comparative biology and taxonomic classification.</title>
        <authorList>
            <person name="Goeker M."/>
        </authorList>
    </citation>
    <scope>NUCLEOTIDE SEQUENCE [LARGE SCALE GENOMIC DNA]</scope>
    <source>
        <strain evidence="3 4">DSM 21352</strain>
    </source>
</reference>
<dbReference type="Pfam" id="PF13409">
    <property type="entry name" value="GST_N_2"/>
    <property type="match status" value="1"/>
</dbReference>
<dbReference type="SFLD" id="SFLDG01150">
    <property type="entry name" value="Main.1:_Beta-like"/>
    <property type="match status" value="1"/>
</dbReference>
<dbReference type="RefSeq" id="WP_114803073.1">
    <property type="nucleotide sequence ID" value="NZ_QQAV01000004.1"/>
</dbReference>
<proteinExistence type="predicted"/>
<dbReference type="Proteomes" id="UP000255265">
    <property type="component" value="Unassembled WGS sequence"/>
</dbReference>
<evidence type="ECO:0000259" key="1">
    <source>
        <dbReference type="PROSITE" id="PS50404"/>
    </source>
</evidence>
<dbReference type="InterPro" id="IPR004046">
    <property type="entry name" value="GST_C"/>
</dbReference>
<name>A0A370FGB4_9BURK</name>
<dbReference type="InterPro" id="IPR036249">
    <property type="entry name" value="Thioredoxin-like_sf"/>
</dbReference>
<keyword evidence="4" id="KW-1185">Reference proteome</keyword>
<dbReference type="Gene3D" id="3.40.30.10">
    <property type="entry name" value="Glutaredoxin"/>
    <property type="match status" value="1"/>
</dbReference>
<sequence length="219" mass="24230">MKLYHEVRGCSLAVDIVARELQLPLALEWVDMKTKRLEDGRDYFGVNSKGTVPTLEMPDGQHLSEGCIVMQYLADQCPGNTLLPAAGLPRYRVLEWMSFIAADLHKGGFMPLFKAVTPPEYKAIARRIVEAKLQWVDEQLAGRSFLTGEHFTIADAHCYTIAMWTRAHAIDTQGWPRLEAYLARCGARPSVRAAEAAAAAQGVRERERAAARAAAAPAH</sequence>
<dbReference type="InterPro" id="IPR036282">
    <property type="entry name" value="Glutathione-S-Trfase_C_sf"/>
</dbReference>
<dbReference type="EMBL" id="QQAV01000004">
    <property type="protein sequence ID" value="RDI25260.1"/>
    <property type="molecule type" value="Genomic_DNA"/>
</dbReference>
<dbReference type="CDD" id="cd03188">
    <property type="entry name" value="GST_C_Beta"/>
    <property type="match status" value="1"/>
</dbReference>